<reference evidence="6 7" key="1">
    <citation type="submission" date="2024-01" db="EMBL/GenBank/DDBJ databases">
        <authorList>
            <person name="Deng Y."/>
            <person name="Su J."/>
        </authorList>
    </citation>
    <scope>NUCLEOTIDE SEQUENCE [LARGE SCALE GENOMIC DNA]</scope>
    <source>
        <strain evidence="6 7">CPCC 100088</strain>
    </source>
</reference>
<evidence type="ECO:0000313" key="6">
    <source>
        <dbReference type="EMBL" id="MER5172991.1"/>
    </source>
</evidence>
<comment type="caution">
    <text evidence="6">The sequence shown here is derived from an EMBL/GenBank/DDBJ whole genome shotgun (WGS) entry which is preliminary data.</text>
</comment>
<dbReference type="Proteomes" id="UP001438953">
    <property type="component" value="Unassembled WGS sequence"/>
</dbReference>
<dbReference type="InterPro" id="IPR013324">
    <property type="entry name" value="RNA_pol_sigma_r3/r4-like"/>
</dbReference>
<dbReference type="PANTHER" id="PTHR43133:SF63">
    <property type="entry name" value="RNA POLYMERASE SIGMA FACTOR FECI-RELATED"/>
    <property type="match status" value="1"/>
</dbReference>
<dbReference type="Gene3D" id="1.10.1740.10">
    <property type="match status" value="1"/>
</dbReference>
<dbReference type="InterPro" id="IPR039425">
    <property type="entry name" value="RNA_pol_sigma-70-like"/>
</dbReference>
<sequence length="179" mass="20405">MPVAAPPSLPDTALRADLLDTLQSRRERLLCQAMRVLGNRDQAEDVLQEAALRCLDCPLRREQIARPQAWLGCMVRNLAIDQYRRTKRQPGAEPVTELPCPQADPERLLLDRQRLDLLEQGLARVPDRDRSIFLDHRLGGIRQRDLATREGLSPARINAIIARVHAQLQDVLEPQRPEH</sequence>
<evidence type="ECO:0000256" key="3">
    <source>
        <dbReference type="ARBA" id="ARBA00023082"/>
    </source>
</evidence>
<evidence type="ECO:0000256" key="2">
    <source>
        <dbReference type="ARBA" id="ARBA00023015"/>
    </source>
</evidence>
<dbReference type="NCBIfam" id="TIGR02937">
    <property type="entry name" value="sigma70-ECF"/>
    <property type="match status" value="1"/>
</dbReference>
<protein>
    <submittedName>
        <fullName evidence="6">Sigma-70 family RNA polymerase sigma factor</fullName>
    </submittedName>
</protein>
<dbReference type="SUPFAM" id="SSF88659">
    <property type="entry name" value="Sigma3 and sigma4 domains of RNA polymerase sigma factors"/>
    <property type="match status" value="1"/>
</dbReference>
<dbReference type="PANTHER" id="PTHR43133">
    <property type="entry name" value="RNA POLYMERASE ECF-TYPE SIGMA FACTO"/>
    <property type="match status" value="1"/>
</dbReference>
<feature type="domain" description="RNA polymerase sigma-70 region 2" evidence="5">
    <location>
        <begin position="29"/>
        <end position="88"/>
    </location>
</feature>
<evidence type="ECO:0000313" key="7">
    <source>
        <dbReference type="Proteomes" id="UP001438953"/>
    </source>
</evidence>
<dbReference type="SUPFAM" id="SSF88946">
    <property type="entry name" value="Sigma2 domain of RNA polymerase sigma factors"/>
    <property type="match status" value="1"/>
</dbReference>
<evidence type="ECO:0000256" key="4">
    <source>
        <dbReference type="ARBA" id="ARBA00023163"/>
    </source>
</evidence>
<proteinExistence type="inferred from homology"/>
<evidence type="ECO:0000259" key="5">
    <source>
        <dbReference type="Pfam" id="PF04542"/>
    </source>
</evidence>
<evidence type="ECO:0000256" key="1">
    <source>
        <dbReference type="ARBA" id="ARBA00010641"/>
    </source>
</evidence>
<keyword evidence="3" id="KW-0731">Sigma factor</keyword>
<dbReference type="InterPro" id="IPR013325">
    <property type="entry name" value="RNA_pol_sigma_r2"/>
</dbReference>
<keyword evidence="2" id="KW-0805">Transcription regulation</keyword>
<dbReference type="RefSeq" id="WP_339115564.1">
    <property type="nucleotide sequence ID" value="NZ_JAYWLC010000013.1"/>
</dbReference>
<dbReference type="InterPro" id="IPR014284">
    <property type="entry name" value="RNA_pol_sigma-70_dom"/>
</dbReference>
<keyword evidence="7" id="KW-1185">Reference proteome</keyword>
<reference evidence="6 7" key="2">
    <citation type="submission" date="2024-06" db="EMBL/GenBank/DDBJ databases">
        <title>Thioclava kandeliae sp. nov. from a rhizosphere soil sample of Kandelia candel in a mangrove.</title>
        <authorList>
            <person name="Mu T."/>
        </authorList>
    </citation>
    <scope>NUCLEOTIDE SEQUENCE [LARGE SCALE GENOMIC DNA]</scope>
    <source>
        <strain evidence="6 7">CPCC 100088</strain>
    </source>
</reference>
<keyword evidence="4" id="KW-0804">Transcription</keyword>
<comment type="similarity">
    <text evidence="1">Belongs to the sigma-70 factor family. ECF subfamily.</text>
</comment>
<dbReference type="InterPro" id="IPR007627">
    <property type="entry name" value="RNA_pol_sigma70_r2"/>
</dbReference>
<organism evidence="6 7">
    <name type="scientific">Thioclava kandeliae</name>
    <dbReference type="NCBI Taxonomy" id="3070818"/>
    <lineage>
        <taxon>Bacteria</taxon>
        <taxon>Pseudomonadati</taxon>
        <taxon>Pseudomonadota</taxon>
        <taxon>Alphaproteobacteria</taxon>
        <taxon>Rhodobacterales</taxon>
        <taxon>Paracoccaceae</taxon>
        <taxon>Thioclava</taxon>
    </lineage>
</organism>
<dbReference type="Gene3D" id="1.10.10.10">
    <property type="entry name" value="Winged helix-like DNA-binding domain superfamily/Winged helix DNA-binding domain"/>
    <property type="match status" value="1"/>
</dbReference>
<accession>A0ABV1SJB6</accession>
<gene>
    <name evidence="6" type="ORF">VSX56_14525</name>
</gene>
<dbReference type="EMBL" id="JAYWLC010000013">
    <property type="protein sequence ID" value="MER5172991.1"/>
    <property type="molecule type" value="Genomic_DNA"/>
</dbReference>
<dbReference type="InterPro" id="IPR036388">
    <property type="entry name" value="WH-like_DNA-bd_sf"/>
</dbReference>
<name>A0ABV1SJB6_9RHOB</name>
<dbReference type="Pfam" id="PF04542">
    <property type="entry name" value="Sigma70_r2"/>
    <property type="match status" value="1"/>
</dbReference>